<dbReference type="RefSeq" id="WP_116021816.1">
    <property type="nucleotide sequence ID" value="NZ_QTTT01000001.1"/>
</dbReference>
<evidence type="ECO:0000313" key="4">
    <source>
        <dbReference type="Proteomes" id="UP000256661"/>
    </source>
</evidence>
<evidence type="ECO:0000259" key="2">
    <source>
        <dbReference type="Pfam" id="PF10708"/>
    </source>
</evidence>
<accession>A0A3D9SNV0</accession>
<dbReference type="AlphaFoldDB" id="A0A3D9SNV0"/>
<dbReference type="EMBL" id="QTTT01000001">
    <property type="protein sequence ID" value="REE96120.1"/>
    <property type="molecule type" value="Genomic_DNA"/>
</dbReference>
<feature type="domain" description="DUF2510" evidence="2">
    <location>
        <begin position="4"/>
        <end position="37"/>
    </location>
</feature>
<evidence type="ECO:0000313" key="3">
    <source>
        <dbReference type="EMBL" id="REE96120.1"/>
    </source>
</evidence>
<dbReference type="Pfam" id="PF10708">
    <property type="entry name" value="DUF2510"/>
    <property type="match status" value="1"/>
</dbReference>
<organism evidence="3 4">
    <name type="scientific">Thermomonospora umbrina</name>
    <dbReference type="NCBI Taxonomy" id="111806"/>
    <lineage>
        <taxon>Bacteria</taxon>
        <taxon>Bacillati</taxon>
        <taxon>Actinomycetota</taxon>
        <taxon>Actinomycetes</taxon>
        <taxon>Streptosporangiales</taxon>
        <taxon>Thermomonosporaceae</taxon>
        <taxon>Thermomonospora</taxon>
    </lineage>
</organism>
<feature type="region of interest" description="Disordered" evidence="1">
    <location>
        <begin position="27"/>
        <end position="53"/>
    </location>
</feature>
<proteinExistence type="predicted"/>
<name>A0A3D9SNV0_9ACTN</name>
<dbReference type="InterPro" id="IPR018929">
    <property type="entry name" value="DUF2510"/>
</dbReference>
<dbReference type="OrthoDB" id="3471314at2"/>
<reference evidence="3 4" key="1">
    <citation type="submission" date="2018-08" db="EMBL/GenBank/DDBJ databases">
        <title>Sequencing the genomes of 1000 actinobacteria strains.</title>
        <authorList>
            <person name="Klenk H.-P."/>
        </authorList>
    </citation>
    <scope>NUCLEOTIDE SEQUENCE [LARGE SCALE GENOMIC DNA]</scope>
    <source>
        <strain evidence="3 4">DSM 43927</strain>
    </source>
</reference>
<dbReference type="Proteomes" id="UP000256661">
    <property type="component" value="Unassembled WGS sequence"/>
</dbReference>
<evidence type="ECO:0000256" key="1">
    <source>
        <dbReference type="SAM" id="MobiDB-lite"/>
    </source>
</evidence>
<sequence>MAQPGWYTDPHGTGRLRWWDGQRWTEHLHDQVAPPPQPQPRPSQQQPHMSYGQAYGPEAYSARTQPQPPPTPIAVDVRGFWLHADVQGVGYGNGSMPWAHVEWVAYWPAQPGQWVFQVGRHPFHGGPRVEVLLDQEDLWSRLADMSRRMLEPRLVGELAARVRTGEQIDVGQGLAVHRGGVSGGQISLNWRALAGGTIRDGRVWLHQAGAATPALYIPQQNPNAVLIPALLAELKR</sequence>
<keyword evidence="4" id="KW-1185">Reference proteome</keyword>
<protein>
    <submittedName>
        <fullName evidence="3">Uncharacterized protein DUF2510</fullName>
    </submittedName>
</protein>
<gene>
    <name evidence="3" type="ORF">DFJ69_1545</name>
</gene>
<comment type="caution">
    <text evidence="3">The sequence shown here is derived from an EMBL/GenBank/DDBJ whole genome shotgun (WGS) entry which is preliminary data.</text>
</comment>